<evidence type="ECO:0000313" key="2">
    <source>
        <dbReference type="Proteomes" id="UP000256661"/>
    </source>
</evidence>
<keyword evidence="2" id="KW-1185">Reference proteome</keyword>
<accession>A0A3D9T2N9</accession>
<sequence length="40" mass="4305">MVDLVADASDMRPLNRPCRLGSSAPAIRATLRTFLDLACS</sequence>
<protein>
    <submittedName>
        <fullName evidence="1">Uncharacterized protein</fullName>
    </submittedName>
</protein>
<dbReference type="Proteomes" id="UP000256661">
    <property type="component" value="Unassembled WGS sequence"/>
</dbReference>
<organism evidence="1 2">
    <name type="scientific">Thermomonospora umbrina</name>
    <dbReference type="NCBI Taxonomy" id="111806"/>
    <lineage>
        <taxon>Bacteria</taxon>
        <taxon>Bacillati</taxon>
        <taxon>Actinomycetota</taxon>
        <taxon>Actinomycetes</taxon>
        <taxon>Streptosporangiales</taxon>
        <taxon>Thermomonosporaceae</taxon>
        <taxon>Thermomonospora</taxon>
    </lineage>
</organism>
<proteinExistence type="predicted"/>
<dbReference type="EMBL" id="QTTT01000001">
    <property type="protein sequence ID" value="REE99034.1"/>
    <property type="molecule type" value="Genomic_DNA"/>
</dbReference>
<name>A0A3D9T2N9_9ACTN</name>
<gene>
    <name evidence="1" type="ORF">DFJ69_4539</name>
</gene>
<comment type="caution">
    <text evidence="1">The sequence shown here is derived from an EMBL/GenBank/DDBJ whole genome shotgun (WGS) entry which is preliminary data.</text>
</comment>
<dbReference type="AlphaFoldDB" id="A0A3D9T2N9"/>
<reference evidence="1 2" key="1">
    <citation type="submission" date="2018-08" db="EMBL/GenBank/DDBJ databases">
        <title>Sequencing the genomes of 1000 actinobacteria strains.</title>
        <authorList>
            <person name="Klenk H.-P."/>
        </authorList>
    </citation>
    <scope>NUCLEOTIDE SEQUENCE [LARGE SCALE GENOMIC DNA]</scope>
    <source>
        <strain evidence="1 2">DSM 43927</strain>
    </source>
</reference>
<evidence type="ECO:0000313" key="1">
    <source>
        <dbReference type="EMBL" id="REE99034.1"/>
    </source>
</evidence>